<dbReference type="SUPFAM" id="SSF57277">
    <property type="entry name" value="Granulin repeat"/>
    <property type="match status" value="1"/>
</dbReference>
<keyword evidence="5" id="KW-1185">Reference proteome</keyword>
<keyword evidence="2" id="KW-0732">Signal</keyword>
<dbReference type="InterPro" id="IPR037277">
    <property type="entry name" value="Granulin_sf"/>
</dbReference>
<evidence type="ECO:0000256" key="1">
    <source>
        <dbReference type="ARBA" id="ARBA00023157"/>
    </source>
</evidence>
<dbReference type="SMART" id="SM00277">
    <property type="entry name" value="GRAN"/>
    <property type="match status" value="1"/>
</dbReference>
<protein>
    <recommendedName>
        <fullName evidence="3">Granulins domain-containing protein</fullName>
    </recommendedName>
</protein>
<organism evidence="4 5">
    <name type="scientific">Caenorhabditis angaria</name>
    <dbReference type="NCBI Taxonomy" id="860376"/>
    <lineage>
        <taxon>Eukaryota</taxon>
        <taxon>Metazoa</taxon>
        <taxon>Ecdysozoa</taxon>
        <taxon>Nematoda</taxon>
        <taxon>Chromadorea</taxon>
        <taxon>Rhabditida</taxon>
        <taxon>Rhabditina</taxon>
        <taxon>Rhabditomorpha</taxon>
        <taxon>Rhabditoidea</taxon>
        <taxon>Rhabditidae</taxon>
        <taxon>Peloderinae</taxon>
        <taxon>Caenorhabditis</taxon>
    </lineage>
</organism>
<gene>
    <name evidence="4" type="ORF">CAMP_LOCUS13827</name>
</gene>
<evidence type="ECO:0000313" key="4">
    <source>
        <dbReference type="EMBL" id="CAI5451190.1"/>
    </source>
</evidence>
<feature type="domain" description="Granulins" evidence="3">
    <location>
        <begin position="23"/>
        <end position="75"/>
    </location>
</feature>
<evidence type="ECO:0000313" key="5">
    <source>
        <dbReference type="Proteomes" id="UP001152747"/>
    </source>
</evidence>
<reference evidence="4" key="1">
    <citation type="submission" date="2022-11" db="EMBL/GenBank/DDBJ databases">
        <authorList>
            <person name="Kikuchi T."/>
        </authorList>
    </citation>
    <scope>NUCLEOTIDE SEQUENCE</scope>
    <source>
        <strain evidence="4">PS1010</strain>
    </source>
</reference>
<sequence>MRFAIFVFLVYFCRNADFEPNLCDKEMITQCDEYAVCCDIGKGQYGCCPFTNGICCPGFHTCCPSGFQCTDSGTCKRI</sequence>
<dbReference type="OrthoDB" id="5854875at2759"/>
<dbReference type="Gene3D" id="2.10.25.160">
    <property type="entry name" value="Granulin"/>
    <property type="match status" value="1"/>
</dbReference>
<feature type="chain" id="PRO_5040496030" description="Granulins domain-containing protein" evidence="2">
    <location>
        <begin position="19"/>
        <end position="78"/>
    </location>
</feature>
<evidence type="ECO:0000259" key="3">
    <source>
        <dbReference type="SMART" id="SM00277"/>
    </source>
</evidence>
<feature type="signal peptide" evidence="2">
    <location>
        <begin position="1"/>
        <end position="18"/>
    </location>
</feature>
<comment type="caution">
    <text evidence="4">The sequence shown here is derived from an EMBL/GenBank/DDBJ whole genome shotgun (WGS) entry which is preliminary data.</text>
</comment>
<proteinExistence type="predicted"/>
<dbReference type="EMBL" id="CANHGI010000005">
    <property type="protein sequence ID" value="CAI5451190.1"/>
    <property type="molecule type" value="Genomic_DNA"/>
</dbReference>
<evidence type="ECO:0000256" key="2">
    <source>
        <dbReference type="SAM" id="SignalP"/>
    </source>
</evidence>
<dbReference type="Proteomes" id="UP001152747">
    <property type="component" value="Unassembled WGS sequence"/>
</dbReference>
<keyword evidence="1" id="KW-1015">Disulfide bond</keyword>
<dbReference type="Pfam" id="PF00396">
    <property type="entry name" value="Granulin"/>
    <property type="match status" value="1"/>
</dbReference>
<dbReference type="InterPro" id="IPR000118">
    <property type="entry name" value="Granulin"/>
</dbReference>
<accession>A0A9P1ISE9</accession>
<name>A0A9P1ISE9_9PELO</name>
<dbReference type="AlphaFoldDB" id="A0A9P1ISE9"/>